<dbReference type="PROSITE" id="PS50045">
    <property type="entry name" value="SIGMA54_INTERACT_4"/>
    <property type="match status" value="1"/>
</dbReference>
<dbReference type="PANTHER" id="PTHR32071">
    <property type="entry name" value="TRANSCRIPTIONAL REGULATORY PROTEIN"/>
    <property type="match status" value="1"/>
</dbReference>
<dbReference type="PANTHER" id="PTHR32071:SF35">
    <property type="entry name" value="ANAEROBIC NITRIC OXIDE REDUCTASE TRANSCRIPTION REGULATOR NORR"/>
    <property type="match status" value="1"/>
</dbReference>
<dbReference type="InterPro" id="IPR025662">
    <property type="entry name" value="Sigma_54_int_dom_ATP-bd_1"/>
</dbReference>
<dbReference type="InterPro" id="IPR025944">
    <property type="entry name" value="Sigma_54_int_dom_CS"/>
</dbReference>
<dbReference type="Gene3D" id="3.30.450.40">
    <property type="match status" value="1"/>
</dbReference>
<evidence type="ECO:0000256" key="1">
    <source>
        <dbReference type="ARBA" id="ARBA00022741"/>
    </source>
</evidence>
<gene>
    <name evidence="7" type="ORF">sS8_4345</name>
</gene>
<dbReference type="RefSeq" id="WP_119631477.1">
    <property type="nucleotide sequence ID" value="NZ_AP017928.1"/>
</dbReference>
<organism evidence="7 8">
    <name type="scientific">Methylocaldum marinum</name>
    <dbReference type="NCBI Taxonomy" id="1432792"/>
    <lineage>
        <taxon>Bacteria</taxon>
        <taxon>Pseudomonadati</taxon>
        <taxon>Pseudomonadota</taxon>
        <taxon>Gammaproteobacteria</taxon>
        <taxon>Methylococcales</taxon>
        <taxon>Methylococcaceae</taxon>
        <taxon>Methylocaldum</taxon>
    </lineage>
</organism>
<dbReference type="Gene3D" id="3.40.50.300">
    <property type="entry name" value="P-loop containing nucleotide triphosphate hydrolases"/>
    <property type="match status" value="1"/>
</dbReference>
<evidence type="ECO:0000256" key="4">
    <source>
        <dbReference type="ARBA" id="ARBA00023125"/>
    </source>
</evidence>
<evidence type="ECO:0000256" key="3">
    <source>
        <dbReference type="ARBA" id="ARBA00023015"/>
    </source>
</evidence>
<evidence type="ECO:0000313" key="8">
    <source>
        <dbReference type="Proteomes" id="UP000266313"/>
    </source>
</evidence>
<name>A0A250KXC3_9GAMM</name>
<dbReference type="KEGG" id="mmai:sS8_4345"/>
<dbReference type="InterPro" id="IPR025943">
    <property type="entry name" value="Sigma_54_int_dom_ATP-bd_2"/>
</dbReference>
<dbReference type="GO" id="GO:0005524">
    <property type="term" value="F:ATP binding"/>
    <property type="evidence" value="ECO:0007669"/>
    <property type="project" value="UniProtKB-KW"/>
</dbReference>
<evidence type="ECO:0000259" key="6">
    <source>
        <dbReference type="PROSITE" id="PS50045"/>
    </source>
</evidence>
<dbReference type="SUPFAM" id="SSF55781">
    <property type="entry name" value="GAF domain-like"/>
    <property type="match status" value="1"/>
</dbReference>
<dbReference type="Pfam" id="PF01590">
    <property type="entry name" value="GAF"/>
    <property type="match status" value="1"/>
</dbReference>
<dbReference type="InterPro" id="IPR003018">
    <property type="entry name" value="GAF"/>
</dbReference>
<dbReference type="SMART" id="SM00382">
    <property type="entry name" value="AAA"/>
    <property type="match status" value="1"/>
</dbReference>
<feature type="domain" description="Sigma-54 factor interaction" evidence="6">
    <location>
        <begin position="199"/>
        <end position="428"/>
    </location>
</feature>
<keyword evidence="1" id="KW-0547">Nucleotide-binding</keyword>
<dbReference type="Pfam" id="PF00158">
    <property type="entry name" value="Sigma54_activat"/>
    <property type="match status" value="1"/>
</dbReference>
<keyword evidence="3" id="KW-0805">Transcription regulation</keyword>
<dbReference type="GO" id="GO:0006355">
    <property type="term" value="P:regulation of DNA-templated transcription"/>
    <property type="evidence" value="ECO:0007669"/>
    <property type="project" value="InterPro"/>
</dbReference>
<dbReference type="OrthoDB" id="9804019at2"/>
<sequence length="528" mass="58213">MTERSKTRTTETAIREAVLSLTANLSMKERIEGFLEIFAKVTGNHACALLRFQDGILVPVATRGLSPEVMGRRFDPEQHPRLAAILGSRTPVRFEADDPRQDPYDSLLLNDAGGKLPVHSCIGCSLYNENTLLGVLSADALKPGVFDGIDDHIFQTFAAIATVALRHESFISALERLARHRELVTSELVNEALQRGGRILGESLALQELKRNIGIVARSDLTVLVMGETGVGKEVVARVIHAQSLRADQPLVYVNCAALPESLAESELFGHVRGAFTGAVTDRAGKFELAEGGTLFLDEVGELPLSIQAKLLRALQFGEIQRLGSDRSHQADVRIIAATNRQLAEEVKAGRFRTDLYHRLSVYPLNVPPLRERTTDIAPLAGYFLDQARTRLGLDRVNLAPATIEALESYAWPGNVRELEHVILRAALRASADRGRSLTLQPEDLDISPEAQRGMDIKTGLPERTNPVPLTRAVDDFQRQLILKTLNESRQNWSETARRLGLDRGNLHRLARRLGLKPASRADYQSGP</sequence>
<dbReference type="InterPro" id="IPR058031">
    <property type="entry name" value="AAA_lid_NorR"/>
</dbReference>
<dbReference type="InterPro" id="IPR009057">
    <property type="entry name" value="Homeodomain-like_sf"/>
</dbReference>
<keyword evidence="4" id="KW-0238">DNA-binding</keyword>
<dbReference type="InterPro" id="IPR029016">
    <property type="entry name" value="GAF-like_dom_sf"/>
</dbReference>
<dbReference type="AlphaFoldDB" id="A0A250KXC3"/>
<dbReference type="PRINTS" id="PR01590">
    <property type="entry name" value="HTHFIS"/>
</dbReference>
<proteinExistence type="predicted"/>
<dbReference type="CDD" id="cd00009">
    <property type="entry name" value="AAA"/>
    <property type="match status" value="1"/>
</dbReference>
<reference evidence="7 8" key="1">
    <citation type="submission" date="2016-12" db="EMBL/GenBank/DDBJ databases">
        <title>Genome sequencing of Methylocaldum marinum.</title>
        <authorList>
            <person name="Takeuchi M."/>
            <person name="Kamagata Y."/>
            <person name="Hiraoka S."/>
            <person name="Oshima K."/>
            <person name="Hattori M."/>
            <person name="Iwasaki W."/>
        </authorList>
    </citation>
    <scope>NUCLEOTIDE SEQUENCE [LARGE SCALE GENOMIC DNA]</scope>
    <source>
        <strain evidence="7 8">S8</strain>
    </source>
</reference>
<accession>A0A250KXC3</accession>
<dbReference type="SUPFAM" id="SSF52540">
    <property type="entry name" value="P-loop containing nucleoside triphosphate hydrolases"/>
    <property type="match status" value="1"/>
</dbReference>
<dbReference type="InterPro" id="IPR003593">
    <property type="entry name" value="AAA+_ATPase"/>
</dbReference>
<dbReference type="Gene3D" id="1.10.10.60">
    <property type="entry name" value="Homeodomain-like"/>
    <property type="match status" value="1"/>
</dbReference>
<evidence type="ECO:0000256" key="2">
    <source>
        <dbReference type="ARBA" id="ARBA00022840"/>
    </source>
</evidence>
<dbReference type="EMBL" id="AP017928">
    <property type="protein sequence ID" value="BBA36275.1"/>
    <property type="molecule type" value="Genomic_DNA"/>
</dbReference>
<dbReference type="InterPro" id="IPR002078">
    <property type="entry name" value="Sigma_54_int"/>
</dbReference>
<keyword evidence="5" id="KW-0804">Transcription</keyword>
<dbReference type="Gene3D" id="1.10.8.60">
    <property type="match status" value="1"/>
</dbReference>
<dbReference type="InterPro" id="IPR027417">
    <property type="entry name" value="P-loop_NTPase"/>
</dbReference>
<dbReference type="PROSITE" id="PS00675">
    <property type="entry name" value="SIGMA54_INTERACT_1"/>
    <property type="match status" value="1"/>
</dbReference>
<dbReference type="SMART" id="SM00065">
    <property type="entry name" value="GAF"/>
    <property type="match status" value="1"/>
</dbReference>
<dbReference type="PROSITE" id="PS00676">
    <property type="entry name" value="SIGMA54_INTERACT_2"/>
    <property type="match status" value="1"/>
</dbReference>
<evidence type="ECO:0000313" key="7">
    <source>
        <dbReference type="EMBL" id="BBA36275.1"/>
    </source>
</evidence>
<dbReference type="Pfam" id="PF02954">
    <property type="entry name" value="HTH_8"/>
    <property type="match status" value="1"/>
</dbReference>
<keyword evidence="8" id="KW-1185">Reference proteome</keyword>
<keyword evidence="2" id="KW-0067">ATP-binding</keyword>
<dbReference type="InterPro" id="IPR002197">
    <property type="entry name" value="HTH_Fis"/>
</dbReference>
<dbReference type="GO" id="GO:0043565">
    <property type="term" value="F:sequence-specific DNA binding"/>
    <property type="evidence" value="ECO:0007669"/>
    <property type="project" value="InterPro"/>
</dbReference>
<evidence type="ECO:0000256" key="5">
    <source>
        <dbReference type="ARBA" id="ARBA00023163"/>
    </source>
</evidence>
<dbReference type="SUPFAM" id="SSF46689">
    <property type="entry name" value="Homeodomain-like"/>
    <property type="match status" value="1"/>
</dbReference>
<dbReference type="Proteomes" id="UP000266313">
    <property type="component" value="Chromosome"/>
</dbReference>
<dbReference type="FunFam" id="3.40.50.300:FF:000006">
    <property type="entry name" value="DNA-binding transcriptional regulator NtrC"/>
    <property type="match status" value="1"/>
</dbReference>
<dbReference type="Pfam" id="PF25601">
    <property type="entry name" value="AAA_lid_14"/>
    <property type="match status" value="1"/>
</dbReference>
<protein>
    <submittedName>
        <fullName evidence="7">Anaerobic nitric oxide reductase transcription regulator norR</fullName>
    </submittedName>
</protein>
<dbReference type="PROSITE" id="PS00688">
    <property type="entry name" value="SIGMA54_INTERACT_3"/>
    <property type="match status" value="1"/>
</dbReference>
<dbReference type="NCBIfam" id="NF003451">
    <property type="entry name" value="PRK05022.1"/>
    <property type="match status" value="1"/>
</dbReference>